<proteinExistence type="predicted"/>
<sequence>ATDDGWWSAPIHYLHLYYSIITMSAKPESVDCKGVKAAAGTCSYPSCDCEKK</sequence>
<dbReference type="EMBL" id="CAJNJQ010004441">
    <property type="protein sequence ID" value="CAE7211188.1"/>
    <property type="molecule type" value="Genomic_DNA"/>
</dbReference>
<organism evidence="1 2">
    <name type="scientific">Rhizoctonia solani</name>
    <dbReference type="NCBI Taxonomy" id="456999"/>
    <lineage>
        <taxon>Eukaryota</taxon>
        <taxon>Fungi</taxon>
        <taxon>Dikarya</taxon>
        <taxon>Basidiomycota</taxon>
        <taxon>Agaricomycotina</taxon>
        <taxon>Agaricomycetes</taxon>
        <taxon>Cantharellales</taxon>
        <taxon>Ceratobasidiaceae</taxon>
        <taxon>Rhizoctonia</taxon>
    </lineage>
</organism>
<comment type="caution">
    <text evidence="1">The sequence shown here is derived from an EMBL/GenBank/DDBJ whole genome shotgun (WGS) entry which is preliminary data.</text>
</comment>
<evidence type="ECO:0000313" key="1">
    <source>
        <dbReference type="EMBL" id="CAE7211188.1"/>
    </source>
</evidence>
<gene>
    <name evidence="1" type="ORF">RDB_LOCUS152372</name>
</gene>
<dbReference type="Proteomes" id="UP000663827">
    <property type="component" value="Unassembled WGS sequence"/>
</dbReference>
<dbReference type="AlphaFoldDB" id="A0A8H3E6A9"/>
<reference evidence="1" key="1">
    <citation type="submission" date="2021-01" db="EMBL/GenBank/DDBJ databases">
        <authorList>
            <person name="Kaushik A."/>
        </authorList>
    </citation>
    <scope>NUCLEOTIDE SEQUENCE</scope>
    <source>
        <strain evidence="1">AG5</strain>
    </source>
</reference>
<evidence type="ECO:0000313" key="2">
    <source>
        <dbReference type="Proteomes" id="UP000663827"/>
    </source>
</evidence>
<feature type="non-terminal residue" evidence="1">
    <location>
        <position position="1"/>
    </location>
</feature>
<name>A0A8H3E6A9_9AGAM</name>
<protein>
    <submittedName>
        <fullName evidence="1">Uncharacterized protein</fullName>
    </submittedName>
</protein>
<accession>A0A8H3E6A9</accession>